<evidence type="ECO:0000313" key="1">
    <source>
        <dbReference type="EMBL" id="OAF63990.1"/>
    </source>
</evidence>
<name>A0A177AQB2_9BILA</name>
<gene>
    <name evidence="1" type="ORF">A3Q56_08307</name>
</gene>
<dbReference type="Proteomes" id="UP000078046">
    <property type="component" value="Unassembled WGS sequence"/>
</dbReference>
<reference evidence="1 2" key="1">
    <citation type="submission" date="2016-04" db="EMBL/GenBank/DDBJ databases">
        <title>The genome of Intoshia linei affirms orthonectids as highly simplified spiralians.</title>
        <authorList>
            <person name="Mikhailov K.V."/>
            <person name="Slusarev G.S."/>
            <person name="Nikitin M.A."/>
            <person name="Logacheva M.D."/>
            <person name="Penin A."/>
            <person name="Aleoshin V."/>
            <person name="Panchin Y.V."/>
        </authorList>
    </citation>
    <scope>NUCLEOTIDE SEQUENCE [LARGE SCALE GENOMIC DNA]</scope>
    <source>
        <strain evidence="1">Intl2013</strain>
        <tissue evidence="1">Whole animal</tissue>
    </source>
</reference>
<dbReference type="EMBL" id="LWCA01002265">
    <property type="protein sequence ID" value="OAF63990.1"/>
    <property type="molecule type" value="Genomic_DNA"/>
</dbReference>
<evidence type="ECO:0000313" key="2">
    <source>
        <dbReference type="Proteomes" id="UP000078046"/>
    </source>
</evidence>
<comment type="caution">
    <text evidence="1">The sequence shown here is derived from an EMBL/GenBank/DDBJ whole genome shotgun (WGS) entry which is preliminary data.</text>
</comment>
<proteinExistence type="predicted"/>
<keyword evidence="2" id="KW-1185">Reference proteome</keyword>
<accession>A0A177AQB2</accession>
<dbReference type="AlphaFoldDB" id="A0A177AQB2"/>
<organism evidence="1 2">
    <name type="scientific">Intoshia linei</name>
    <dbReference type="NCBI Taxonomy" id="1819745"/>
    <lineage>
        <taxon>Eukaryota</taxon>
        <taxon>Metazoa</taxon>
        <taxon>Spiralia</taxon>
        <taxon>Lophotrochozoa</taxon>
        <taxon>Mesozoa</taxon>
        <taxon>Orthonectida</taxon>
        <taxon>Rhopaluridae</taxon>
        <taxon>Intoshia</taxon>
    </lineage>
</organism>
<protein>
    <submittedName>
        <fullName evidence="1">Uncharacterized protein</fullName>
    </submittedName>
</protein>
<sequence>MPNANVADNVDDLRRVAVDNGNVNQNFQHQNGSYLAVVDRNFLNECAARFNTNRPSDILIVTTKLLEKEQNYMNKAFSNIKIIYDDTGCKTGHAFARVASMLTRLRINHILITSNVSNDTVLNIASSRWLIRLKFFTNYTRLVLN</sequence>